<keyword evidence="2" id="KW-0732">Signal</keyword>
<comment type="caution">
    <text evidence="6">The sequence shown here is derived from an EMBL/GenBank/DDBJ whole genome shotgun (WGS) entry which is preliminary data.</text>
</comment>
<evidence type="ECO:0000256" key="2">
    <source>
        <dbReference type="ARBA" id="ARBA00022729"/>
    </source>
</evidence>
<evidence type="ECO:0000259" key="5">
    <source>
        <dbReference type="Pfam" id="PF23598"/>
    </source>
</evidence>
<dbReference type="FunFam" id="3.80.10.10:FF:000024">
    <property type="entry name" value="Somatic embryogenesis receptor kinase 1"/>
    <property type="match status" value="1"/>
</dbReference>
<dbReference type="PANTHER" id="PTHR47988">
    <property type="entry name" value="SOMATIC EMBRYOGENESIS RECEPTOR KINASE 1"/>
    <property type="match status" value="1"/>
</dbReference>
<evidence type="ECO:0000256" key="3">
    <source>
        <dbReference type="ARBA" id="ARBA00022737"/>
    </source>
</evidence>
<organism evidence="6 7">
    <name type="scientific">Adiantum capillus-veneris</name>
    <name type="common">Maidenhair fern</name>
    <dbReference type="NCBI Taxonomy" id="13818"/>
    <lineage>
        <taxon>Eukaryota</taxon>
        <taxon>Viridiplantae</taxon>
        <taxon>Streptophyta</taxon>
        <taxon>Embryophyta</taxon>
        <taxon>Tracheophyta</taxon>
        <taxon>Polypodiopsida</taxon>
        <taxon>Polypodiidae</taxon>
        <taxon>Polypodiales</taxon>
        <taxon>Pteridineae</taxon>
        <taxon>Pteridaceae</taxon>
        <taxon>Vittarioideae</taxon>
        <taxon>Adiantum</taxon>
    </lineage>
</organism>
<dbReference type="Proteomes" id="UP000886520">
    <property type="component" value="Chromosome 18"/>
</dbReference>
<protein>
    <recommendedName>
        <fullName evidence="8">Leucine-rich repeat-containing N-terminal plant-type domain-containing protein</fullName>
    </recommendedName>
</protein>
<dbReference type="SMART" id="SM00365">
    <property type="entry name" value="LRR_SD22"/>
    <property type="match status" value="2"/>
</dbReference>
<name>A0A9D4UFA7_ADICA</name>
<dbReference type="InterPro" id="IPR055414">
    <property type="entry name" value="LRR_R13L4/SHOC2-like"/>
</dbReference>
<dbReference type="Gene3D" id="3.80.10.10">
    <property type="entry name" value="Ribonuclease Inhibitor"/>
    <property type="match status" value="1"/>
</dbReference>
<sequence>MIASIDHFHSFNHHFEEPGRRLQEIITSQFLKRNMKRLSVFVVLLLGCSSAPFISCNSEGDALHTFRRSLSDPDNVLQSWDPTLVNPCTWFHVTCNQDNLVTRVDLGNSKLSGHLVPELGELKHLQYLELYKNQISGKIPEELGKLTNLVSLDLYNNNLTGSVPESIGNLQSLIFMRLNNNQLSGQIPRALTTIKSLKVIDLSSNDLCGTIPVSGPFEHFPMKSFEGNPRLKGPELLGLAAYDSGCN</sequence>
<feature type="domain" description="Disease resistance R13L4/SHOC-2-like LRR" evidence="5">
    <location>
        <begin position="106"/>
        <end position="204"/>
    </location>
</feature>
<dbReference type="Pfam" id="PF23598">
    <property type="entry name" value="LRR_14"/>
    <property type="match status" value="1"/>
</dbReference>
<dbReference type="SUPFAM" id="SSF52058">
    <property type="entry name" value="L domain-like"/>
    <property type="match status" value="1"/>
</dbReference>
<dbReference type="OrthoDB" id="1394818at2759"/>
<evidence type="ECO:0000313" key="7">
    <source>
        <dbReference type="Proteomes" id="UP000886520"/>
    </source>
</evidence>
<evidence type="ECO:0000256" key="1">
    <source>
        <dbReference type="ARBA" id="ARBA00022614"/>
    </source>
</evidence>
<evidence type="ECO:0000259" key="4">
    <source>
        <dbReference type="Pfam" id="PF08263"/>
    </source>
</evidence>
<reference evidence="6" key="1">
    <citation type="submission" date="2021-01" db="EMBL/GenBank/DDBJ databases">
        <title>Adiantum capillus-veneris genome.</title>
        <authorList>
            <person name="Fang Y."/>
            <person name="Liao Q."/>
        </authorList>
    </citation>
    <scope>NUCLEOTIDE SEQUENCE</scope>
    <source>
        <strain evidence="6">H3</strain>
        <tissue evidence="6">Leaf</tissue>
    </source>
</reference>
<keyword evidence="3" id="KW-0677">Repeat</keyword>
<evidence type="ECO:0008006" key="8">
    <source>
        <dbReference type="Google" id="ProtNLM"/>
    </source>
</evidence>
<dbReference type="InterPro" id="IPR032675">
    <property type="entry name" value="LRR_dom_sf"/>
</dbReference>
<dbReference type="Pfam" id="PF08263">
    <property type="entry name" value="LRRNT_2"/>
    <property type="match status" value="1"/>
</dbReference>
<proteinExistence type="predicted"/>
<dbReference type="InterPro" id="IPR013210">
    <property type="entry name" value="LRR_N_plant-typ"/>
</dbReference>
<keyword evidence="7" id="KW-1185">Reference proteome</keyword>
<feature type="domain" description="Leucine-rich repeat-containing N-terminal plant-type" evidence="4">
    <location>
        <begin position="57"/>
        <end position="96"/>
    </location>
</feature>
<accession>A0A9D4UFA7</accession>
<keyword evidence="1" id="KW-0433">Leucine-rich repeat</keyword>
<evidence type="ECO:0000313" key="6">
    <source>
        <dbReference type="EMBL" id="KAI5066166.1"/>
    </source>
</evidence>
<gene>
    <name evidence="6" type="ORF">GOP47_0018790</name>
</gene>
<dbReference type="EMBL" id="JABFUD020000018">
    <property type="protein sequence ID" value="KAI5066166.1"/>
    <property type="molecule type" value="Genomic_DNA"/>
</dbReference>
<dbReference type="PRINTS" id="PR00019">
    <property type="entry name" value="LEURICHRPT"/>
</dbReference>
<dbReference type="AlphaFoldDB" id="A0A9D4UFA7"/>